<dbReference type="AlphaFoldDB" id="B3RZD7"/>
<proteinExistence type="predicted"/>
<dbReference type="Proteomes" id="UP000009022">
    <property type="component" value="Unassembled WGS sequence"/>
</dbReference>
<reference evidence="1 2" key="1">
    <citation type="journal article" date="2008" name="Nature">
        <title>The Trichoplax genome and the nature of placozoans.</title>
        <authorList>
            <person name="Srivastava M."/>
            <person name="Begovic E."/>
            <person name="Chapman J."/>
            <person name="Putnam N.H."/>
            <person name="Hellsten U."/>
            <person name="Kawashima T."/>
            <person name="Kuo A."/>
            <person name="Mitros T."/>
            <person name="Salamov A."/>
            <person name="Carpenter M.L."/>
            <person name="Signorovitch A.Y."/>
            <person name="Moreno M.A."/>
            <person name="Kamm K."/>
            <person name="Grimwood J."/>
            <person name="Schmutz J."/>
            <person name="Shapiro H."/>
            <person name="Grigoriev I.V."/>
            <person name="Buss L.W."/>
            <person name="Schierwater B."/>
            <person name="Dellaporta S.L."/>
            <person name="Rokhsar D.S."/>
        </authorList>
    </citation>
    <scope>NUCLEOTIDE SEQUENCE [LARGE SCALE GENOMIC DNA]</scope>
    <source>
        <strain evidence="1 2">Grell-BS-1999</strain>
    </source>
</reference>
<organism evidence="1 2">
    <name type="scientific">Trichoplax adhaerens</name>
    <name type="common">Trichoplax reptans</name>
    <dbReference type="NCBI Taxonomy" id="10228"/>
    <lineage>
        <taxon>Eukaryota</taxon>
        <taxon>Metazoa</taxon>
        <taxon>Placozoa</taxon>
        <taxon>Uniplacotomia</taxon>
        <taxon>Trichoplacea</taxon>
        <taxon>Trichoplacidae</taxon>
        <taxon>Trichoplax</taxon>
    </lineage>
</organism>
<dbReference type="RefSeq" id="XP_002113709.1">
    <property type="nucleotide sequence ID" value="XM_002113673.1"/>
</dbReference>
<dbReference type="KEGG" id="tad:TRIADDRAFT_57414"/>
<dbReference type="CTD" id="6754566"/>
<evidence type="ECO:0000313" key="1">
    <source>
        <dbReference type="EMBL" id="EDV24183.1"/>
    </source>
</evidence>
<protein>
    <submittedName>
        <fullName evidence="1">Uncharacterized protein</fullName>
    </submittedName>
</protein>
<dbReference type="SUPFAM" id="SSF54637">
    <property type="entry name" value="Thioesterase/thiol ester dehydrase-isomerase"/>
    <property type="match status" value="2"/>
</dbReference>
<dbReference type="PANTHER" id="PTHR34487:SF1">
    <property type="entry name" value="ACYL-ACP THIOESTERASE"/>
    <property type="match status" value="1"/>
</dbReference>
<dbReference type="Gene3D" id="3.10.129.10">
    <property type="entry name" value="Hotdog Thioesterase"/>
    <property type="match status" value="1"/>
</dbReference>
<sequence length="366" mass="41761">MSAIKHAIASKFNDGYMEFMDKTWYSKAIHFKLDYHSPAYVNENLTVKSWSDASNNRINCQIMRDNDCLSTFSISFNPDLKYTPGILPLSLDVIHKDIFGIIFNGENFLSIRNRFNQPDISKFTNAAAEAFTTSLIYGVWNVSKFFSRSKGAMLLITSKFDIDPMFYTMQPDAPTKLKLGLESMGNKSFMSAYRIIDYQTKTVINKCENISVFVKDGKPEALPEQFKEELLQKVPVKALTEKPQPLFESIPQNHFTYHTKVRASDLDYNNHVGYGGVVGFCLDAASNAASSKSSAYRFDFGNDFNPSCIHQKFLLLRGQLLFDDEITVDTWQGYENNSLYFNVRKENKAVCQLEFIIDVQSIQKCN</sequence>
<dbReference type="PANTHER" id="PTHR34487">
    <property type="entry name" value="ACYL-ACP THIOESTERASE"/>
    <property type="match status" value="1"/>
</dbReference>
<name>B3RZD7_TRIAD</name>
<dbReference type="HOGENOM" id="CLU_041842_0_0_1"/>
<evidence type="ECO:0000313" key="2">
    <source>
        <dbReference type="Proteomes" id="UP000009022"/>
    </source>
</evidence>
<dbReference type="InParanoid" id="B3RZD7"/>
<keyword evidence="2" id="KW-1185">Reference proteome</keyword>
<accession>B3RZD7</accession>
<dbReference type="InterPro" id="IPR029069">
    <property type="entry name" value="HotDog_dom_sf"/>
</dbReference>
<dbReference type="GeneID" id="6754566"/>
<dbReference type="EMBL" id="DS985246">
    <property type="protein sequence ID" value="EDV24183.1"/>
    <property type="molecule type" value="Genomic_DNA"/>
</dbReference>
<dbReference type="PhylomeDB" id="B3RZD7"/>
<gene>
    <name evidence="1" type="ORF">TRIADDRAFT_57414</name>
</gene>
<dbReference type="eggNOG" id="ENOG502TEZX">
    <property type="taxonomic scope" value="Eukaryota"/>
</dbReference>